<dbReference type="EC" id="2.7.13.3" evidence="2"/>
<dbReference type="Pfam" id="PF08448">
    <property type="entry name" value="PAS_4"/>
    <property type="match status" value="2"/>
</dbReference>
<evidence type="ECO:0000256" key="1">
    <source>
        <dbReference type="ARBA" id="ARBA00000085"/>
    </source>
</evidence>
<evidence type="ECO:0000259" key="9">
    <source>
        <dbReference type="PROSITE" id="PS50112"/>
    </source>
</evidence>
<dbReference type="Pfam" id="PF02518">
    <property type="entry name" value="HATPase_c"/>
    <property type="match status" value="1"/>
</dbReference>
<evidence type="ECO:0000313" key="10">
    <source>
        <dbReference type="EMBL" id="PKU21736.1"/>
    </source>
</evidence>
<dbReference type="InterPro" id="IPR036890">
    <property type="entry name" value="HATPase_C_sf"/>
</dbReference>
<dbReference type="InterPro" id="IPR003594">
    <property type="entry name" value="HATPase_dom"/>
</dbReference>
<dbReference type="AlphaFoldDB" id="A0A2N3PMV4"/>
<evidence type="ECO:0000256" key="3">
    <source>
        <dbReference type="ARBA" id="ARBA00022553"/>
    </source>
</evidence>
<dbReference type="GO" id="GO:0009927">
    <property type="term" value="F:histidine phosphotransfer kinase activity"/>
    <property type="evidence" value="ECO:0007669"/>
    <property type="project" value="TreeGrafter"/>
</dbReference>
<comment type="catalytic activity">
    <reaction evidence="1">
        <text>ATP + protein L-histidine = ADP + protein N-phospho-L-histidine.</text>
        <dbReference type="EC" id="2.7.13.3"/>
    </reaction>
</comment>
<dbReference type="Gene3D" id="1.10.287.130">
    <property type="match status" value="1"/>
</dbReference>
<dbReference type="Gene3D" id="3.30.450.20">
    <property type="entry name" value="PAS domain"/>
    <property type="match status" value="2"/>
</dbReference>
<dbReference type="InterPro" id="IPR003661">
    <property type="entry name" value="HisK_dim/P_dom"/>
</dbReference>
<dbReference type="GO" id="GO:0005886">
    <property type="term" value="C:plasma membrane"/>
    <property type="evidence" value="ECO:0007669"/>
    <property type="project" value="TreeGrafter"/>
</dbReference>
<dbReference type="GO" id="GO:0000155">
    <property type="term" value="F:phosphorelay sensor kinase activity"/>
    <property type="evidence" value="ECO:0007669"/>
    <property type="project" value="InterPro"/>
</dbReference>
<evidence type="ECO:0000256" key="5">
    <source>
        <dbReference type="ARBA" id="ARBA00022777"/>
    </source>
</evidence>
<organism evidence="10 11">
    <name type="scientific">Telmatospirillum siberiense</name>
    <dbReference type="NCBI Taxonomy" id="382514"/>
    <lineage>
        <taxon>Bacteria</taxon>
        <taxon>Pseudomonadati</taxon>
        <taxon>Pseudomonadota</taxon>
        <taxon>Alphaproteobacteria</taxon>
        <taxon>Rhodospirillales</taxon>
        <taxon>Rhodospirillaceae</taxon>
        <taxon>Telmatospirillum</taxon>
    </lineage>
</organism>
<dbReference type="SMART" id="SM00388">
    <property type="entry name" value="HisKA"/>
    <property type="match status" value="1"/>
</dbReference>
<name>A0A2N3PMV4_9PROT</name>
<evidence type="ECO:0000256" key="2">
    <source>
        <dbReference type="ARBA" id="ARBA00012438"/>
    </source>
</evidence>
<feature type="domain" description="Response regulatory" evidence="8">
    <location>
        <begin position="517"/>
        <end position="633"/>
    </location>
</feature>
<evidence type="ECO:0000256" key="4">
    <source>
        <dbReference type="ARBA" id="ARBA00022679"/>
    </source>
</evidence>
<dbReference type="InterPro" id="IPR004358">
    <property type="entry name" value="Sig_transdc_His_kin-like_C"/>
</dbReference>
<dbReference type="PANTHER" id="PTHR43047:SF9">
    <property type="entry name" value="HISTIDINE KINASE"/>
    <property type="match status" value="1"/>
</dbReference>
<dbReference type="InterPro" id="IPR035965">
    <property type="entry name" value="PAS-like_dom_sf"/>
</dbReference>
<dbReference type="InterPro" id="IPR005467">
    <property type="entry name" value="His_kinase_dom"/>
</dbReference>
<feature type="modified residue" description="4-aspartylphosphate" evidence="6">
    <location>
        <position position="567"/>
    </location>
</feature>
<gene>
    <name evidence="10" type="ORF">CWS72_25175</name>
</gene>
<feature type="domain" description="Histidine kinase" evidence="7">
    <location>
        <begin position="284"/>
        <end position="497"/>
    </location>
</feature>
<sequence length="641" mass="71728">MLIKPSRLREIERDRLDIVLSEMREGYAEMDEDLHFVLVNRAAEKILGAPASRILGRTPRDLFGVAAATPLEMKLRQILKARDASQFEQDLGLESGPVSLRVRCDGNGLVLFFDDIALLRSMEHALREESARRNLIEERFETALSVNQIVVFKLDRELRYSWVYNNQIGMKDYNVVGETPEHLFEPDSARRLMTFFRSVLASGQAQRTELALRPRQETEERHFVSSARPIFNDQQEIIGLTGASIEITSVVRQREELARAREEAFIAKAEAERASLSKSKFLAAASHDLRQPVQSLLLLIEVMKSRLTDAPSQKVVDQMEKAVDALRLLFDSMLDISRLDAGVIVPALQTVCLNTLVGRLADEYRLRAEHRSLDFRVVPTSAYVRTDPVLVERVLRNLLENALRYCPTGRILIGCRRQSKMMRIDVIDTGIGIAPNHLEEIFEEFHQVANAARDRSQGLGLGLSIVKKVMRLLGGTVFVRSALGQGSCFSVTLPLVNQHQGNGHLTAGDTEKRNGHMVLVVEDDGLLRDSLDIMLRSWGYQTMTARTGEEALSIIEKHSLPDIVISDYRLSAGLTGIDTVLKINEAAGRHLPSVIITGDTAPERVREVHGSGLRILHKPVAADELRRALLGMSQQQAVPPV</sequence>
<dbReference type="FunFam" id="3.30.565.10:FF:000049">
    <property type="entry name" value="Two-component sensor histidine kinase"/>
    <property type="match status" value="1"/>
</dbReference>
<comment type="caution">
    <text evidence="10">The sequence shown here is derived from an EMBL/GenBank/DDBJ whole genome shotgun (WGS) entry which is preliminary data.</text>
</comment>
<keyword evidence="11" id="KW-1185">Reference proteome</keyword>
<dbReference type="Gene3D" id="3.30.565.10">
    <property type="entry name" value="Histidine kinase-like ATPase, C-terminal domain"/>
    <property type="match status" value="1"/>
</dbReference>
<dbReference type="CDD" id="cd00082">
    <property type="entry name" value="HisKA"/>
    <property type="match status" value="1"/>
</dbReference>
<dbReference type="SMART" id="SM00387">
    <property type="entry name" value="HATPase_c"/>
    <property type="match status" value="1"/>
</dbReference>
<dbReference type="InterPro" id="IPR013656">
    <property type="entry name" value="PAS_4"/>
</dbReference>
<dbReference type="InterPro" id="IPR000014">
    <property type="entry name" value="PAS"/>
</dbReference>
<dbReference type="InterPro" id="IPR036097">
    <property type="entry name" value="HisK_dim/P_sf"/>
</dbReference>
<dbReference type="Pfam" id="PF00072">
    <property type="entry name" value="Response_reg"/>
    <property type="match status" value="1"/>
</dbReference>
<evidence type="ECO:0000313" key="11">
    <source>
        <dbReference type="Proteomes" id="UP000233293"/>
    </source>
</evidence>
<keyword evidence="4" id="KW-0808">Transferase</keyword>
<dbReference type="SUPFAM" id="SSF55785">
    <property type="entry name" value="PYP-like sensor domain (PAS domain)"/>
    <property type="match status" value="2"/>
</dbReference>
<dbReference type="PROSITE" id="PS50112">
    <property type="entry name" value="PAS"/>
    <property type="match status" value="1"/>
</dbReference>
<protein>
    <recommendedName>
        <fullName evidence="2">histidine kinase</fullName>
        <ecNumber evidence="2">2.7.13.3</ecNumber>
    </recommendedName>
</protein>
<dbReference type="PANTHER" id="PTHR43047">
    <property type="entry name" value="TWO-COMPONENT HISTIDINE PROTEIN KINASE"/>
    <property type="match status" value="1"/>
</dbReference>
<dbReference type="PROSITE" id="PS50109">
    <property type="entry name" value="HIS_KIN"/>
    <property type="match status" value="1"/>
</dbReference>
<dbReference type="EMBL" id="PIUM01000045">
    <property type="protein sequence ID" value="PKU21736.1"/>
    <property type="molecule type" value="Genomic_DNA"/>
</dbReference>
<reference evidence="11" key="1">
    <citation type="submission" date="2017-12" db="EMBL/GenBank/DDBJ databases">
        <title>Draft genome sequence of Telmatospirillum siberiense 26-4b1T, an acidotolerant peatland alphaproteobacterium potentially involved in sulfur cycling.</title>
        <authorList>
            <person name="Hausmann B."/>
            <person name="Pjevac P."/>
            <person name="Schreck K."/>
            <person name="Herbold C.W."/>
            <person name="Daims H."/>
            <person name="Wagner M."/>
            <person name="Pester M."/>
            <person name="Loy A."/>
        </authorList>
    </citation>
    <scope>NUCLEOTIDE SEQUENCE [LARGE SCALE GENOMIC DNA]</scope>
    <source>
        <strain evidence="11">26-4b1</strain>
    </source>
</reference>
<dbReference type="Gene3D" id="3.40.50.2300">
    <property type="match status" value="1"/>
</dbReference>
<dbReference type="Proteomes" id="UP000233293">
    <property type="component" value="Unassembled WGS sequence"/>
</dbReference>
<evidence type="ECO:0000259" key="8">
    <source>
        <dbReference type="PROSITE" id="PS50110"/>
    </source>
</evidence>
<dbReference type="SUPFAM" id="SSF47384">
    <property type="entry name" value="Homodimeric domain of signal transducing histidine kinase"/>
    <property type="match status" value="1"/>
</dbReference>
<dbReference type="PRINTS" id="PR00344">
    <property type="entry name" value="BCTRLSENSOR"/>
</dbReference>
<dbReference type="Pfam" id="PF00512">
    <property type="entry name" value="HisKA"/>
    <property type="match status" value="1"/>
</dbReference>
<accession>A0A2N3PMV4</accession>
<dbReference type="PROSITE" id="PS50110">
    <property type="entry name" value="RESPONSE_REGULATORY"/>
    <property type="match status" value="1"/>
</dbReference>
<evidence type="ECO:0000256" key="6">
    <source>
        <dbReference type="PROSITE-ProRule" id="PRU00169"/>
    </source>
</evidence>
<keyword evidence="3 6" id="KW-0597">Phosphoprotein</keyword>
<proteinExistence type="predicted"/>
<dbReference type="SMART" id="SM00448">
    <property type="entry name" value="REC"/>
    <property type="match status" value="1"/>
</dbReference>
<dbReference type="InterPro" id="IPR001789">
    <property type="entry name" value="Sig_transdc_resp-reg_receiver"/>
</dbReference>
<dbReference type="SUPFAM" id="SSF52172">
    <property type="entry name" value="CheY-like"/>
    <property type="match status" value="1"/>
</dbReference>
<keyword evidence="5" id="KW-0418">Kinase</keyword>
<dbReference type="InterPro" id="IPR011006">
    <property type="entry name" value="CheY-like_superfamily"/>
</dbReference>
<evidence type="ECO:0000259" key="7">
    <source>
        <dbReference type="PROSITE" id="PS50109"/>
    </source>
</evidence>
<dbReference type="SUPFAM" id="SSF55874">
    <property type="entry name" value="ATPase domain of HSP90 chaperone/DNA topoisomerase II/histidine kinase"/>
    <property type="match status" value="1"/>
</dbReference>
<feature type="domain" description="PAS" evidence="9">
    <location>
        <begin position="12"/>
        <end position="82"/>
    </location>
</feature>